<proteinExistence type="inferred from homology"/>
<evidence type="ECO:0000313" key="6">
    <source>
        <dbReference type="Proteomes" id="UP001530293"/>
    </source>
</evidence>
<dbReference type="AlphaFoldDB" id="A0ABD3N9Y6"/>
<comment type="caution">
    <text evidence="5">The sequence shown here is derived from an EMBL/GenBank/DDBJ whole genome shotgun (WGS) entry which is preliminary data.</text>
</comment>
<feature type="compositionally biased region" description="Acidic residues" evidence="2">
    <location>
        <begin position="247"/>
        <end position="260"/>
    </location>
</feature>
<keyword evidence="6" id="KW-1185">Reference proteome</keyword>
<dbReference type="Gene3D" id="3.30.2350.10">
    <property type="entry name" value="Pseudouridine synthase"/>
    <property type="match status" value="1"/>
</dbReference>
<protein>
    <recommendedName>
        <fullName evidence="4">Pseudouridine synthase RsuA/RluA-like domain-containing protein</fullName>
    </recommendedName>
</protein>
<gene>
    <name evidence="5" type="ORF">ACHAWU_006473</name>
</gene>
<accession>A0ABD3N9Y6</accession>
<dbReference type="InterPro" id="IPR006145">
    <property type="entry name" value="PsdUridine_synth_RsuA/RluA"/>
</dbReference>
<feature type="signal peptide" evidence="3">
    <location>
        <begin position="1"/>
        <end position="22"/>
    </location>
</feature>
<dbReference type="Pfam" id="PF00849">
    <property type="entry name" value="PseudoU_synth_2"/>
    <property type="match status" value="1"/>
</dbReference>
<reference evidence="5 6" key="1">
    <citation type="submission" date="2024-10" db="EMBL/GenBank/DDBJ databases">
        <title>Updated reference genomes for cyclostephanoid diatoms.</title>
        <authorList>
            <person name="Roberts W.R."/>
            <person name="Alverson A.J."/>
        </authorList>
    </citation>
    <scope>NUCLEOTIDE SEQUENCE [LARGE SCALE GENOMIC DNA]</scope>
    <source>
        <strain evidence="5 6">AJA232-27</strain>
    </source>
</reference>
<comment type="similarity">
    <text evidence="1">Belongs to the pseudouridine synthase RluA family.</text>
</comment>
<dbReference type="PANTHER" id="PTHR21600:SF87">
    <property type="entry name" value="RNA PSEUDOURIDYLATE SYNTHASE DOMAIN-CONTAINING PROTEIN 1"/>
    <property type="match status" value="1"/>
</dbReference>
<dbReference type="CDD" id="cd02869">
    <property type="entry name" value="PseudoU_synth_RluA_like"/>
    <property type="match status" value="1"/>
</dbReference>
<feature type="chain" id="PRO_5044842778" description="Pseudouridine synthase RsuA/RluA-like domain-containing protein" evidence="3">
    <location>
        <begin position="23"/>
        <end position="435"/>
    </location>
</feature>
<evidence type="ECO:0000256" key="3">
    <source>
        <dbReference type="SAM" id="SignalP"/>
    </source>
</evidence>
<feature type="region of interest" description="Disordered" evidence="2">
    <location>
        <begin position="231"/>
        <end position="266"/>
    </location>
</feature>
<dbReference type="PROSITE" id="PS01129">
    <property type="entry name" value="PSI_RLU"/>
    <property type="match status" value="1"/>
</dbReference>
<sequence length="435" mass="47087">MRFAQFLFVVIVSVSVSVGTSASQRSTVGGCGNCCFGLTSSSFVSLPRPVKSEGKHGNHAIIQPKTKWPPPQIDSASTLFSTAATTFRLCSITGDDNVVDIPILFENNSILAINKPHSISYHDDPVSGTPGIVSLLRSQQQRHKQAEERLYGVHRLDQVTSGILLFAKSPRVASILMSKFASSRGGRSKEQEEEDGIIKFYCGISGKKPTKKKQGWVNGMMVKGRRGSYKLLADNNGNNSSAISDSYNDDATEDDEDDEESPVKKSSYASTRFYTAGLGNLPLMTSPPQSSSNVHDVGDQGYTERQNGVLPKTAILFRPHTGKTHQLRVAAKSLGLPLLGDARYGGGRVGMPAACIGDIDRTYLHASAIHFNLDGESVTIWSPPPFAQLIASSNDNVNAEKTLLAEVFALMMEKHCDCQPIIDAIHESRDLNLSA</sequence>
<feature type="domain" description="Pseudouridine synthase RsuA/RluA-like" evidence="4">
    <location>
        <begin position="110"/>
        <end position="330"/>
    </location>
</feature>
<organism evidence="5 6">
    <name type="scientific">Discostella pseudostelligera</name>
    <dbReference type="NCBI Taxonomy" id="259834"/>
    <lineage>
        <taxon>Eukaryota</taxon>
        <taxon>Sar</taxon>
        <taxon>Stramenopiles</taxon>
        <taxon>Ochrophyta</taxon>
        <taxon>Bacillariophyta</taxon>
        <taxon>Coscinodiscophyceae</taxon>
        <taxon>Thalassiosirophycidae</taxon>
        <taxon>Stephanodiscales</taxon>
        <taxon>Stephanodiscaceae</taxon>
        <taxon>Discostella</taxon>
    </lineage>
</organism>
<dbReference type="Proteomes" id="UP001530293">
    <property type="component" value="Unassembled WGS sequence"/>
</dbReference>
<name>A0ABD3N9Y6_9STRA</name>
<dbReference type="InterPro" id="IPR050188">
    <property type="entry name" value="RluA_PseudoU_synthase"/>
</dbReference>
<dbReference type="PANTHER" id="PTHR21600">
    <property type="entry name" value="MITOCHONDRIAL RNA PSEUDOURIDINE SYNTHASE"/>
    <property type="match status" value="1"/>
</dbReference>
<evidence type="ECO:0000259" key="4">
    <source>
        <dbReference type="Pfam" id="PF00849"/>
    </source>
</evidence>
<dbReference type="InterPro" id="IPR006224">
    <property type="entry name" value="PsdUridine_synth_RluA-like_CS"/>
</dbReference>
<dbReference type="InterPro" id="IPR020103">
    <property type="entry name" value="PsdUridine_synth_cat_dom_sf"/>
</dbReference>
<evidence type="ECO:0000256" key="1">
    <source>
        <dbReference type="ARBA" id="ARBA00010876"/>
    </source>
</evidence>
<evidence type="ECO:0000256" key="2">
    <source>
        <dbReference type="SAM" id="MobiDB-lite"/>
    </source>
</evidence>
<evidence type="ECO:0000313" key="5">
    <source>
        <dbReference type="EMBL" id="KAL3771096.1"/>
    </source>
</evidence>
<dbReference type="EMBL" id="JALLBG020000031">
    <property type="protein sequence ID" value="KAL3771096.1"/>
    <property type="molecule type" value="Genomic_DNA"/>
</dbReference>
<feature type="compositionally biased region" description="Polar residues" evidence="2">
    <location>
        <begin position="235"/>
        <end position="246"/>
    </location>
</feature>
<keyword evidence="3" id="KW-0732">Signal</keyword>
<dbReference type="SUPFAM" id="SSF55120">
    <property type="entry name" value="Pseudouridine synthase"/>
    <property type="match status" value="1"/>
</dbReference>
<dbReference type="GO" id="GO:0009982">
    <property type="term" value="F:pseudouridine synthase activity"/>
    <property type="evidence" value="ECO:0007669"/>
    <property type="project" value="UniProtKB-ARBA"/>
</dbReference>